<evidence type="ECO:0000313" key="1">
    <source>
        <dbReference type="EMBL" id="OMD34829.1"/>
    </source>
</evidence>
<sequence>MDMQLTDWEELQSNLFRNTRVEQTAEQEAIQLYEVNTTFYAKVLKKCADAFSWKAIRLSYSLNLYRGGCWLGRCGGDGAIQDAYLSSNPAGSRNIRSGRLIFILPMTSP</sequence>
<keyword evidence="2" id="KW-1185">Reference proteome</keyword>
<proteinExistence type="predicted"/>
<comment type="caution">
    <text evidence="1">The sequence shown here is derived from an EMBL/GenBank/DDBJ whole genome shotgun (WGS) entry which is preliminary data.</text>
</comment>
<organism evidence="1 2">
    <name type="scientific">Paenibacillus borealis</name>
    <dbReference type="NCBI Taxonomy" id="160799"/>
    <lineage>
        <taxon>Bacteria</taxon>
        <taxon>Bacillati</taxon>
        <taxon>Bacillota</taxon>
        <taxon>Bacilli</taxon>
        <taxon>Bacillales</taxon>
        <taxon>Paenibacillaceae</taxon>
        <taxon>Paenibacillus</taxon>
    </lineage>
</organism>
<protein>
    <submittedName>
        <fullName evidence="1">Uncharacterized protein</fullName>
    </submittedName>
</protein>
<evidence type="ECO:0000313" key="2">
    <source>
        <dbReference type="Proteomes" id="UP000187412"/>
    </source>
</evidence>
<reference evidence="1 2" key="1">
    <citation type="submission" date="2016-10" db="EMBL/GenBank/DDBJ databases">
        <title>Paenibacillus species isolates.</title>
        <authorList>
            <person name="Beno S.M."/>
        </authorList>
    </citation>
    <scope>NUCLEOTIDE SEQUENCE [LARGE SCALE GENOMIC DNA]</scope>
    <source>
        <strain evidence="1 2">FSL H7-0744</strain>
    </source>
</reference>
<name>A0ABX3GQL2_PAEBO</name>
<dbReference type="RefSeq" id="WP_076114652.1">
    <property type="nucleotide sequence ID" value="NZ_MPTB01000109.1"/>
</dbReference>
<accession>A0ABX3GQL2</accession>
<dbReference type="EMBL" id="MPTB01000109">
    <property type="protein sequence ID" value="OMD34829.1"/>
    <property type="molecule type" value="Genomic_DNA"/>
</dbReference>
<gene>
    <name evidence="1" type="ORF">BSK56_33445</name>
</gene>
<dbReference type="Proteomes" id="UP000187412">
    <property type="component" value="Unassembled WGS sequence"/>
</dbReference>